<keyword evidence="4" id="KW-1185">Reference proteome</keyword>
<sequence>MASIYQDQAQLQVELVTPLIATACAMGLISMVLLIIILDTICRGGKGCVGCSRRNTDEEVLMEGDAFTDEDSDDVESQKNGKTT</sequence>
<keyword evidence="2" id="KW-0812">Transmembrane</keyword>
<keyword evidence="2" id="KW-1133">Transmembrane helix</keyword>
<dbReference type="EMBL" id="JTDF01000414">
    <property type="protein sequence ID" value="KAF8571620.1"/>
    <property type="molecule type" value="Genomic_DNA"/>
</dbReference>
<evidence type="ECO:0000256" key="1">
    <source>
        <dbReference type="SAM" id="MobiDB-lite"/>
    </source>
</evidence>
<organism evidence="3 4">
    <name type="scientific">Paragonimus westermani</name>
    <dbReference type="NCBI Taxonomy" id="34504"/>
    <lineage>
        <taxon>Eukaryota</taxon>
        <taxon>Metazoa</taxon>
        <taxon>Spiralia</taxon>
        <taxon>Lophotrochozoa</taxon>
        <taxon>Platyhelminthes</taxon>
        <taxon>Trematoda</taxon>
        <taxon>Digenea</taxon>
        <taxon>Plagiorchiida</taxon>
        <taxon>Troglotremata</taxon>
        <taxon>Troglotrematidae</taxon>
        <taxon>Paragonimus</taxon>
    </lineage>
</organism>
<gene>
    <name evidence="3" type="ORF">P879_04007</name>
</gene>
<protein>
    <submittedName>
        <fullName evidence="3">Uncharacterized protein</fullName>
    </submittedName>
</protein>
<name>A0A8T0DVL5_9TREM</name>
<feature type="compositionally biased region" description="Acidic residues" evidence="1">
    <location>
        <begin position="64"/>
        <end position="75"/>
    </location>
</feature>
<proteinExistence type="predicted"/>
<dbReference type="AlphaFoldDB" id="A0A8T0DVL5"/>
<accession>A0A8T0DVL5</accession>
<reference evidence="3 4" key="1">
    <citation type="submission" date="2019-07" db="EMBL/GenBank/DDBJ databases">
        <title>Annotation for the trematode Paragonimus westermani.</title>
        <authorList>
            <person name="Choi Y.-J."/>
        </authorList>
    </citation>
    <scope>NUCLEOTIDE SEQUENCE [LARGE SCALE GENOMIC DNA]</scope>
    <source>
        <strain evidence="3">180907_Pwestermani</strain>
    </source>
</reference>
<dbReference type="OrthoDB" id="10418857at2759"/>
<feature type="region of interest" description="Disordered" evidence="1">
    <location>
        <begin position="64"/>
        <end position="84"/>
    </location>
</feature>
<evidence type="ECO:0000313" key="3">
    <source>
        <dbReference type="EMBL" id="KAF8571620.1"/>
    </source>
</evidence>
<comment type="caution">
    <text evidence="3">The sequence shown here is derived from an EMBL/GenBank/DDBJ whole genome shotgun (WGS) entry which is preliminary data.</text>
</comment>
<evidence type="ECO:0000313" key="4">
    <source>
        <dbReference type="Proteomes" id="UP000699462"/>
    </source>
</evidence>
<evidence type="ECO:0000256" key="2">
    <source>
        <dbReference type="SAM" id="Phobius"/>
    </source>
</evidence>
<dbReference type="Proteomes" id="UP000699462">
    <property type="component" value="Unassembled WGS sequence"/>
</dbReference>
<keyword evidence="2" id="KW-0472">Membrane</keyword>
<feature type="transmembrane region" description="Helical" evidence="2">
    <location>
        <begin position="15"/>
        <end position="38"/>
    </location>
</feature>